<keyword evidence="15" id="KW-1185">Reference proteome</keyword>
<dbReference type="GO" id="GO:0009029">
    <property type="term" value="F:lipid-A 4'-kinase activity"/>
    <property type="evidence" value="ECO:0007669"/>
    <property type="project" value="UniProtKB-UniRule"/>
</dbReference>
<gene>
    <name evidence="13 14" type="primary">lpxK</name>
    <name evidence="14" type="ORF">MACH07_04200</name>
</gene>
<keyword evidence="9 13" id="KW-0418">Kinase</keyword>
<reference evidence="14 15" key="1">
    <citation type="submission" date="2023-01" db="EMBL/GenBank/DDBJ databases">
        <title>Complete genome sequence of Muricauda aquimarina strain IFOP_LL357.</title>
        <authorList>
            <person name="Gajardo G."/>
            <person name="Ueki S."/>
            <person name="Maruyama F."/>
        </authorList>
    </citation>
    <scope>NUCLEOTIDE SEQUENCE [LARGE SCALE GENOMIC DNA]</scope>
    <source>
        <strain evidence="14 15">IFOP_LL357</strain>
    </source>
</reference>
<comment type="pathway">
    <text evidence="2 13">Glycolipid biosynthesis; lipid IV(A) biosynthesis; lipid IV(A) from (3R)-3-hydroxytetradecanoyl-[acyl-carrier-protein] and UDP-N-acetyl-alpha-D-glucosamine: step 6/6.</text>
</comment>
<evidence type="ECO:0000256" key="3">
    <source>
        <dbReference type="ARBA" id="ARBA00012071"/>
    </source>
</evidence>
<keyword evidence="10 13" id="KW-0067">ATP-binding</keyword>
<evidence type="ECO:0000256" key="2">
    <source>
        <dbReference type="ARBA" id="ARBA00004870"/>
    </source>
</evidence>
<sequence length="332" mass="37676">MLKLLRILAFPVSLVYGLVVCVRNLLFDMGIFSSKSYSTPTICVGNLSVGGTGKTPMTEYLLRLLQGRKAAVLSRGYKRKSEGFYMAGTGATVLELGDEPYQIHQKFPEVAVAVDADRRNGIEQLESSVQPEIIVLDDAFQHRKVKPTFSILLTTYQNLYVNDWYLPTGRLRDSKKEAKRADLIIVTKCPELLKEYERKIITAKLRPMEHQKVLFASLKYQDFVSDGGENKLPLAKLGEKNIALVTGIASPRPLEKYLESQGVGFKHFEFGDHHHFSYNDIDQFKDFELILTTEKDFVRLDGRVEHLYYLEVAHSFFAGDDEVLKKSIEGLL</sequence>
<keyword evidence="7 13" id="KW-0808">Transferase</keyword>
<dbReference type="HAMAP" id="MF_00409">
    <property type="entry name" value="LpxK"/>
    <property type="match status" value="1"/>
</dbReference>
<dbReference type="GO" id="GO:0009244">
    <property type="term" value="P:lipopolysaccharide core region biosynthetic process"/>
    <property type="evidence" value="ECO:0007669"/>
    <property type="project" value="TreeGrafter"/>
</dbReference>
<dbReference type="GO" id="GO:0005524">
    <property type="term" value="F:ATP binding"/>
    <property type="evidence" value="ECO:0007669"/>
    <property type="project" value="UniProtKB-UniRule"/>
</dbReference>
<dbReference type="InterPro" id="IPR003758">
    <property type="entry name" value="LpxK"/>
</dbReference>
<comment type="similarity">
    <text evidence="13">Belongs to the LpxK family.</text>
</comment>
<dbReference type="RefSeq" id="WP_338196221.1">
    <property type="nucleotide sequence ID" value="NZ_AP027268.1"/>
</dbReference>
<evidence type="ECO:0000256" key="4">
    <source>
        <dbReference type="ARBA" id="ARBA00016436"/>
    </source>
</evidence>
<dbReference type="EC" id="2.7.1.130" evidence="3 13"/>
<evidence type="ECO:0000256" key="1">
    <source>
        <dbReference type="ARBA" id="ARBA00002274"/>
    </source>
</evidence>
<evidence type="ECO:0000256" key="5">
    <source>
        <dbReference type="ARBA" id="ARBA00022516"/>
    </source>
</evidence>
<name>A0AA48HG35_9FLAO</name>
<feature type="binding site" evidence="13">
    <location>
        <begin position="48"/>
        <end position="55"/>
    </location>
    <ligand>
        <name>ATP</name>
        <dbReference type="ChEBI" id="CHEBI:30616"/>
    </ligand>
</feature>
<comment type="catalytic activity">
    <reaction evidence="13">
        <text>a lipid A disaccharide + ATP = a lipid IVA + ADP + H(+)</text>
        <dbReference type="Rhea" id="RHEA:67840"/>
        <dbReference type="ChEBI" id="CHEBI:15378"/>
        <dbReference type="ChEBI" id="CHEBI:30616"/>
        <dbReference type="ChEBI" id="CHEBI:176343"/>
        <dbReference type="ChEBI" id="CHEBI:176425"/>
        <dbReference type="ChEBI" id="CHEBI:456216"/>
        <dbReference type="EC" id="2.7.1.130"/>
    </reaction>
</comment>
<dbReference type="Pfam" id="PF02606">
    <property type="entry name" value="LpxK"/>
    <property type="match status" value="1"/>
</dbReference>
<dbReference type="GO" id="GO:0005886">
    <property type="term" value="C:plasma membrane"/>
    <property type="evidence" value="ECO:0007669"/>
    <property type="project" value="TreeGrafter"/>
</dbReference>
<evidence type="ECO:0000256" key="7">
    <source>
        <dbReference type="ARBA" id="ARBA00022679"/>
    </source>
</evidence>
<dbReference type="Proteomes" id="UP001330184">
    <property type="component" value="Chromosome"/>
</dbReference>
<evidence type="ECO:0000256" key="12">
    <source>
        <dbReference type="ARBA" id="ARBA00029757"/>
    </source>
</evidence>
<evidence type="ECO:0000256" key="9">
    <source>
        <dbReference type="ARBA" id="ARBA00022777"/>
    </source>
</evidence>
<evidence type="ECO:0000313" key="15">
    <source>
        <dbReference type="Proteomes" id="UP001330184"/>
    </source>
</evidence>
<protein>
    <recommendedName>
        <fullName evidence="4 13">Tetraacyldisaccharide 4'-kinase</fullName>
        <ecNumber evidence="3 13">2.7.1.130</ecNumber>
    </recommendedName>
    <alternativeName>
        <fullName evidence="12 13">Lipid A 4'-kinase</fullName>
    </alternativeName>
</protein>
<dbReference type="InterPro" id="IPR027417">
    <property type="entry name" value="P-loop_NTPase"/>
</dbReference>
<dbReference type="EMBL" id="AP027268">
    <property type="protein sequence ID" value="BDW91588.1"/>
    <property type="molecule type" value="Genomic_DNA"/>
</dbReference>
<comment type="function">
    <text evidence="1 13">Transfers the gamma-phosphate of ATP to the 4'-position of a tetraacyldisaccharide 1-phosphate intermediate (termed DS-1-P) to form tetraacyldisaccharide 1,4'-bis-phosphate (lipid IVA).</text>
</comment>
<evidence type="ECO:0000256" key="8">
    <source>
        <dbReference type="ARBA" id="ARBA00022741"/>
    </source>
</evidence>
<evidence type="ECO:0000256" key="13">
    <source>
        <dbReference type="HAMAP-Rule" id="MF_00409"/>
    </source>
</evidence>
<proteinExistence type="inferred from homology"/>
<accession>A0AA48HG35</accession>
<evidence type="ECO:0000256" key="6">
    <source>
        <dbReference type="ARBA" id="ARBA00022556"/>
    </source>
</evidence>
<dbReference type="PANTHER" id="PTHR42724">
    <property type="entry name" value="TETRAACYLDISACCHARIDE 4'-KINASE"/>
    <property type="match status" value="1"/>
</dbReference>
<evidence type="ECO:0000313" key="14">
    <source>
        <dbReference type="EMBL" id="BDW91588.1"/>
    </source>
</evidence>
<evidence type="ECO:0000256" key="11">
    <source>
        <dbReference type="ARBA" id="ARBA00023098"/>
    </source>
</evidence>
<evidence type="ECO:0000256" key="10">
    <source>
        <dbReference type="ARBA" id="ARBA00022840"/>
    </source>
</evidence>
<keyword evidence="8 13" id="KW-0547">Nucleotide-binding</keyword>
<dbReference type="AlphaFoldDB" id="A0AA48HG35"/>
<organism evidence="14 15">
    <name type="scientific">Flagellimonas marinaquae</name>
    <dbReference type="NCBI Taxonomy" id="254955"/>
    <lineage>
        <taxon>Bacteria</taxon>
        <taxon>Pseudomonadati</taxon>
        <taxon>Bacteroidota</taxon>
        <taxon>Flavobacteriia</taxon>
        <taxon>Flavobacteriales</taxon>
        <taxon>Flavobacteriaceae</taxon>
        <taxon>Flagellimonas</taxon>
    </lineage>
</organism>
<dbReference type="SUPFAM" id="SSF52540">
    <property type="entry name" value="P-loop containing nucleoside triphosphate hydrolases"/>
    <property type="match status" value="1"/>
</dbReference>
<dbReference type="GO" id="GO:0009245">
    <property type="term" value="P:lipid A biosynthetic process"/>
    <property type="evidence" value="ECO:0007669"/>
    <property type="project" value="UniProtKB-UniRule"/>
</dbReference>
<dbReference type="NCBIfam" id="TIGR00682">
    <property type="entry name" value="lpxK"/>
    <property type="match status" value="1"/>
</dbReference>
<dbReference type="PANTHER" id="PTHR42724:SF1">
    <property type="entry name" value="TETRAACYLDISACCHARIDE 4'-KINASE, MITOCHONDRIAL-RELATED"/>
    <property type="match status" value="1"/>
</dbReference>
<keyword evidence="6 13" id="KW-0441">Lipid A biosynthesis</keyword>
<keyword evidence="11 13" id="KW-0443">Lipid metabolism</keyword>
<keyword evidence="5 13" id="KW-0444">Lipid biosynthesis</keyword>